<dbReference type="EMBL" id="CP048649">
    <property type="protein sequence ID" value="QIB70409.1"/>
    <property type="molecule type" value="Genomic_DNA"/>
</dbReference>
<proteinExistence type="predicted"/>
<keyword evidence="1" id="KW-0732">Signal</keyword>
<feature type="domain" description="Copper amine oxidase-like N-terminal" evidence="2">
    <location>
        <begin position="317"/>
        <end position="431"/>
    </location>
</feature>
<evidence type="ECO:0000256" key="1">
    <source>
        <dbReference type="SAM" id="SignalP"/>
    </source>
</evidence>
<dbReference type="InterPro" id="IPR032774">
    <property type="entry name" value="WG_beta_rep"/>
</dbReference>
<dbReference type="SUPFAM" id="SSF69360">
    <property type="entry name" value="Cell wall binding repeat"/>
    <property type="match status" value="1"/>
</dbReference>
<dbReference type="SUPFAM" id="SSF55383">
    <property type="entry name" value="Copper amine oxidase, domain N"/>
    <property type="match status" value="1"/>
</dbReference>
<name>A0A858BYW2_9FIRM</name>
<evidence type="ECO:0000313" key="4">
    <source>
        <dbReference type="Proteomes" id="UP000466848"/>
    </source>
</evidence>
<dbReference type="RefSeq" id="WP_163067647.1">
    <property type="nucleotide sequence ID" value="NZ_CP048649.1"/>
</dbReference>
<evidence type="ECO:0000313" key="3">
    <source>
        <dbReference type="EMBL" id="QIB70409.1"/>
    </source>
</evidence>
<feature type="chain" id="PRO_5032930656" description="Copper amine oxidase-like N-terminal domain-containing protein" evidence="1">
    <location>
        <begin position="23"/>
        <end position="435"/>
    </location>
</feature>
<keyword evidence="4" id="KW-1185">Reference proteome</keyword>
<dbReference type="Gene3D" id="3.30.457.10">
    <property type="entry name" value="Copper amine oxidase-like, N-terminal domain"/>
    <property type="match status" value="1"/>
</dbReference>
<gene>
    <name evidence="3" type="ORF">Ami103574_14395</name>
</gene>
<sequence>MKKRICLSISLLLILSSISVSAETGAETYDSVGPSYDGVRKVIMYLGTPDYKYGYIDEEGKVLAECRYKEASDFTNGIGTLQEGNTIFAINTKGEKIKTFDSSFTSVSYFDGEKGIATKDGLMYLMDQDGKLASRGYQKLLYDPFSSFRGIGAMSNDKYGVIDWHGNILTAFEYATFWNTASNTSGVVAAEKQLYGIGGYIGIDGKVLVPPVYDFIGGFSGDRGRLGKAGKYGIIDGAGNPITGLIYDNVEDYSEGLAEVLKDGKWGYIDRSGNLVIPCQYTATQGFTNGYATAYTADNKELTIESPIKQSRKINVYVNNKWLYLDQEPVLDNNRTLAPLRGIAEALDYNVDWDASTNTATLQNNSRIIQLKVGEDKAVVNIFDDGRAPEEIFLDVPARNLNSRVMVPVRFIAESIGADVTWEQETQRINIKASL</sequence>
<dbReference type="PANTHER" id="PTHR37841">
    <property type="entry name" value="GLR2918 PROTEIN"/>
    <property type="match status" value="1"/>
</dbReference>
<feature type="signal peptide" evidence="1">
    <location>
        <begin position="1"/>
        <end position="22"/>
    </location>
</feature>
<dbReference type="Pfam" id="PF14903">
    <property type="entry name" value="WG_beta_rep"/>
    <property type="match status" value="3"/>
</dbReference>
<dbReference type="KEGG" id="abut:Ami103574_14395"/>
<dbReference type="AlphaFoldDB" id="A0A858BYW2"/>
<dbReference type="PANTHER" id="PTHR37841:SF1">
    <property type="entry name" value="DUF3298 DOMAIN-CONTAINING PROTEIN"/>
    <property type="match status" value="1"/>
</dbReference>
<dbReference type="Pfam" id="PF07833">
    <property type="entry name" value="Cu_amine_oxidN1"/>
    <property type="match status" value="1"/>
</dbReference>
<dbReference type="InterPro" id="IPR012854">
    <property type="entry name" value="Cu_amine_oxidase-like_N"/>
</dbReference>
<dbReference type="Proteomes" id="UP000466848">
    <property type="component" value="Chromosome"/>
</dbReference>
<protein>
    <recommendedName>
        <fullName evidence="2">Copper amine oxidase-like N-terminal domain-containing protein</fullName>
    </recommendedName>
</protein>
<reference evidence="3 4" key="1">
    <citation type="submission" date="2020-02" db="EMBL/GenBank/DDBJ databases">
        <authorList>
            <person name="Kim Y.B."/>
            <person name="Roh S.W."/>
        </authorList>
    </citation>
    <scope>NUCLEOTIDE SEQUENCE [LARGE SCALE GENOMIC DNA]</scope>
    <source>
        <strain evidence="3 4">DSM 103574</strain>
    </source>
</reference>
<organism evidence="3 4">
    <name type="scientific">Aminipila butyrica</name>
    <dbReference type="NCBI Taxonomy" id="433296"/>
    <lineage>
        <taxon>Bacteria</taxon>
        <taxon>Bacillati</taxon>
        <taxon>Bacillota</taxon>
        <taxon>Clostridia</taxon>
        <taxon>Peptostreptococcales</taxon>
        <taxon>Anaerovoracaceae</taxon>
        <taxon>Aminipila</taxon>
    </lineage>
</organism>
<dbReference type="InterPro" id="IPR036582">
    <property type="entry name" value="Mao_N_sf"/>
</dbReference>
<evidence type="ECO:0000259" key="2">
    <source>
        <dbReference type="Pfam" id="PF07833"/>
    </source>
</evidence>
<accession>A0A858BYW2</accession>